<sequence length="321" mass="36157">MNKNVISDSVTQLTHIITNVNKVIVGKEREIKLLLVALLSEGHVLLEDVPGTGKTVLAKALAASLGCQFSRVQFTPDVLPSDVTGVSIFNQKINDFEFRKGPIMTNVLLADEINRATPRTQSSLLEAMAEKQITADGKTNRLDRPFFVIATQNPIESQGTFPLPDAQMDRFLMKISMGYPDFDEELQIIRRFRVEEPLEQLYSVITQEEIVEIQQRVREIETHEVVEKYLLHIVRQTREHEDIEVGISPRGSIALMRAAQAMALLDGRTYCIPDDIRDIAVEVLAHRVKLTMEAYLQTTPERIIKDIMENAPVPLENGIGT</sequence>
<dbReference type="SMART" id="SM00382">
    <property type="entry name" value="AAA"/>
    <property type="match status" value="1"/>
</dbReference>
<dbReference type="SUPFAM" id="SSF52540">
    <property type="entry name" value="P-loop containing nucleoside triphosphate hydrolases"/>
    <property type="match status" value="1"/>
</dbReference>
<dbReference type="GO" id="GO:0016887">
    <property type="term" value="F:ATP hydrolysis activity"/>
    <property type="evidence" value="ECO:0007669"/>
    <property type="project" value="InterPro"/>
</dbReference>
<dbReference type="PANTHER" id="PTHR42759">
    <property type="entry name" value="MOXR FAMILY PROTEIN"/>
    <property type="match status" value="1"/>
</dbReference>
<dbReference type="InterPro" id="IPR003593">
    <property type="entry name" value="AAA+_ATPase"/>
</dbReference>
<dbReference type="PANTHER" id="PTHR42759:SF5">
    <property type="entry name" value="METHANOL DEHYDROGENASE REGULATOR"/>
    <property type="match status" value="1"/>
</dbReference>
<dbReference type="PIRSF" id="PIRSF002849">
    <property type="entry name" value="AAA_ATPase_chaperone_MoxR_prd"/>
    <property type="match status" value="1"/>
</dbReference>
<evidence type="ECO:0000259" key="4">
    <source>
        <dbReference type="SMART" id="SM00382"/>
    </source>
</evidence>
<dbReference type="InterPro" id="IPR011703">
    <property type="entry name" value="ATPase_AAA-3"/>
</dbReference>
<comment type="caution">
    <text evidence="5">The sequence shown here is derived from an EMBL/GenBank/DDBJ whole genome shotgun (WGS) entry which is preliminary data.</text>
</comment>
<dbReference type="Pfam" id="PF17863">
    <property type="entry name" value="AAA_lid_2"/>
    <property type="match status" value="1"/>
</dbReference>
<protein>
    <recommendedName>
        <fullName evidence="4">AAA+ ATPase domain-containing protein</fullName>
    </recommendedName>
</protein>
<name>A0A9C7G6S2_9BACI</name>
<keyword evidence="2" id="KW-0067">ATP-binding</keyword>
<keyword evidence="6" id="KW-1185">Reference proteome</keyword>
<dbReference type="CDD" id="cd00009">
    <property type="entry name" value="AAA"/>
    <property type="match status" value="1"/>
</dbReference>
<evidence type="ECO:0000313" key="5">
    <source>
        <dbReference type="EMBL" id="CAG9606794.1"/>
    </source>
</evidence>
<accession>A0A9C7G6S2</accession>
<dbReference type="Pfam" id="PF07726">
    <property type="entry name" value="AAA_3"/>
    <property type="match status" value="1"/>
</dbReference>
<dbReference type="InterPro" id="IPR027417">
    <property type="entry name" value="P-loop_NTPase"/>
</dbReference>
<dbReference type="InterPro" id="IPR050764">
    <property type="entry name" value="CbbQ/NirQ/NorQ/GpvN"/>
</dbReference>
<dbReference type="Proteomes" id="UP000789845">
    <property type="component" value="Unassembled WGS sequence"/>
</dbReference>
<dbReference type="FunFam" id="3.40.50.300:FF:000640">
    <property type="entry name" value="MoxR family ATPase"/>
    <property type="match status" value="1"/>
</dbReference>
<evidence type="ECO:0000256" key="3">
    <source>
        <dbReference type="ARBA" id="ARBA00061607"/>
    </source>
</evidence>
<dbReference type="AlphaFoldDB" id="A0A9C7G6S2"/>
<dbReference type="Gene3D" id="1.10.8.80">
    <property type="entry name" value="Magnesium chelatase subunit I, C-Terminal domain"/>
    <property type="match status" value="1"/>
</dbReference>
<reference evidence="5" key="1">
    <citation type="submission" date="2021-10" db="EMBL/GenBank/DDBJ databases">
        <authorList>
            <person name="Criscuolo A."/>
        </authorList>
    </citation>
    <scope>NUCLEOTIDE SEQUENCE</scope>
    <source>
        <strain evidence="5">CIP111885</strain>
    </source>
</reference>
<comment type="similarity">
    <text evidence="3">Belongs to the MoxR family.</text>
</comment>
<keyword evidence="1" id="KW-0547">Nucleotide-binding</keyword>
<evidence type="ECO:0000256" key="1">
    <source>
        <dbReference type="ARBA" id="ARBA00022741"/>
    </source>
</evidence>
<dbReference type="GO" id="GO:0005524">
    <property type="term" value="F:ATP binding"/>
    <property type="evidence" value="ECO:0007669"/>
    <property type="project" value="UniProtKB-KW"/>
</dbReference>
<organism evidence="5 6">
    <name type="scientific">Pseudoneobacillus rhizosphaerae</name>
    <dbReference type="NCBI Taxonomy" id="2880968"/>
    <lineage>
        <taxon>Bacteria</taxon>
        <taxon>Bacillati</taxon>
        <taxon>Bacillota</taxon>
        <taxon>Bacilli</taxon>
        <taxon>Bacillales</taxon>
        <taxon>Bacillaceae</taxon>
        <taxon>Pseudoneobacillus</taxon>
    </lineage>
</organism>
<dbReference type="EMBL" id="CAKJTG010000002">
    <property type="protein sequence ID" value="CAG9606794.1"/>
    <property type="molecule type" value="Genomic_DNA"/>
</dbReference>
<dbReference type="Gene3D" id="3.40.50.300">
    <property type="entry name" value="P-loop containing nucleotide triphosphate hydrolases"/>
    <property type="match status" value="1"/>
</dbReference>
<proteinExistence type="inferred from homology"/>
<evidence type="ECO:0000313" key="6">
    <source>
        <dbReference type="Proteomes" id="UP000789845"/>
    </source>
</evidence>
<evidence type="ECO:0000256" key="2">
    <source>
        <dbReference type="ARBA" id="ARBA00022840"/>
    </source>
</evidence>
<feature type="domain" description="AAA+ ATPase" evidence="4">
    <location>
        <begin position="40"/>
        <end position="181"/>
    </location>
</feature>
<gene>
    <name evidence="5" type="ORF">NEOCIP111885_00482</name>
</gene>
<dbReference type="InterPro" id="IPR041628">
    <property type="entry name" value="ChlI/MoxR_AAA_lid"/>
</dbReference>